<sequence>MLSNKFPCIVQFLTTMKTFKSLAIAVSSLCVIPSVAHAKNVSNDAGMAMMRLNASALSDEIKYDNHRADTKRTHGGSVWSSLRNDFRMSEVNANLVRSHEYKFATNSAYFNRTLNRSRPYMYHIVQEVKKRGMPAEIALLPFIESAYVTKANSHVGASGLWQFMPATGRHYGLEQTPLYDGRHDVYAATDAALNYLQYLYGLFNDWSLALAAYNWGEGNVTRAVRRAQASGIAPTYENLKMPAETRNYVPKLLAVRNLVRSPQSFGLTLPEIANAPYFKAVTVNNPVDIMAAAHLANISESEFLALNPAFKTPVFIPKHGRKMLLPVESAKTFEANYKNNNGGSLLSWDVFTPNYSMTVAEIAAQTGTNINELRRLNGLNGSRVAAGRSVLVAKNGKANNAIAVNFVSVDKDNTPDTFVEQKQPIITNFIAETQNAKLVETATPRLESTPIQAAITPKAVMTQQNFVVANQLPAVDFKTVGQPAIERVTQPAAPVEKMEKVDVVKMEKIEKVEKLTQVEPITAPVERVATFSNDIQLSSEEIAQIDAEISGKTTPVATAPTVEIDLNDNYASLTPERQDPLLALANEKAKALKNAHAAAAKAKREAAEREKAARLAAAKREAERAAERERAAAKIAEAKEAKRKEQEQLRAEKLKQAQELAALRRAREAGEPIAKAIREQKQAANATTHRVREGDTLFNIAQRYNLNVADLVNANNLRGNNIRIGQVLKVSISGNAKTNNQSNNQSTKKSSITKVSARTSAVMGLSRDVSVGQGIGIRKNAKPVNGTRQVGKTKLIPS</sequence>
<organism evidence="5 6">
    <name type="scientific">Alysiella crassa</name>
    <dbReference type="NCBI Taxonomy" id="153491"/>
    <lineage>
        <taxon>Bacteria</taxon>
        <taxon>Pseudomonadati</taxon>
        <taxon>Pseudomonadota</taxon>
        <taxon>Betaproteobacteria</taxon>
        <taxon>Neisseriales</taxon>
        <taxon>Neisseriaceae</taxon>
        <taxon>Alysiella</taxon>
    </lineage>
</organism>
<dbReference type="CDD" id="cd00118">
    <property type="entry name" value="LysM"/>
    <property type="match status" value="1"/>
</dbReference>
<dbReference type="Pfam" id="PF01476">
    <property type="entry name" value="LysM"/>
    <property type="match status" value="2"/>
</dbReference>
<dbReference type="SUPFAM" id="SSF54106">
    <property type="entry name" value="LysM domain"/>
    <property type="match status" value="1"/>
</dbReference>
<dbReference type="PANTHER" id="PTHR33734">
    <property type="entry name" value="LYSM DOMAIN-CONTAINING GPI-ANCHORED PROTEIN 2"/>
    <property type="match status" value="1"/>
</dbReference>
<dbReference type="InterPro" id="IPR036779">
    <property type="entry name" value="LysM_dom_sf"/>
</dbReference>
<dbReference type="EC" id="4.2.2.-" evidence="5"/>
<dbReference type="Proteomes" id="UP000254209">
    <property type="component" value="Unassembled WGS sequence"/>
</dbReference>
<feature type="compositionally biased region" description="Low complexity" evidence="2">
    <location>
        <begin position="737"/>
        <end position="754"/>
    </location>
</feature>
<keyword evidence="5" id="KW-0456">Lyase</keyword>
<evidence type="ECO:0000259" key="4">
    <source>
        <dbReference type="PROSITE" id="PS51782"/>
    </source>
</evidence>
<feature type="signal peptide" evidence="3">
    <location>
        <begin position="1"/>
        <end position="38"/>
    </location>
</feature>
<protein>
    <submittedName>
        <fullName evidence="5">Membrane-bound lytic murein transglycosylase D</fullName>
        <ecNumber evidence="5">4.2.2.-</ecNumber>
    </submittedName>
</protein>
<dbReference type="PROSITE" id="PS51782">
    <property type="entry name" value="LYSM"/>
    <property type="match status" value="1"/>
</dbReference>
<keyword evidence="3" id="KW-0732">Signal</keyword>
<evidence type="ECO:0000313" key="5">
    <source>
        <dbReference type="EMBL" id="SSY80938.1"/>
    </source>
</evidence>
<proteinExistence type="predicted"/>
<accession>A0A376BVU9</accession>
<feature type="region of interest" description="Disordered" evidence="2">
    <location>
        <begin position="736"/>
        <end position="755"/>
    </location>
</feature>
<gene>
    <name evidence="5" type="primary">mltD</name>
    <name evidence="5" type="ORF">NCTC10283_02502</name>
</gene>
<evidence type="ECO:0000313" key="6">
    <source>
        <dbReference type="Proteomes" id="UP000254209"/>
    </source>
</evidence>
<reference evidence="5 6" key="1">
    <citation type="submission" date="2018-06" db="EMBL/GenBank/DDBJ databases">
        <authorList>
            <consortium name="Pathogen Informatics"/>
            <person name="Doyle S."/>
        </authorList>
    </citation>
    <scope>NUCLEOTIDE SEQUENCE [LARGE SCALE GENOMIC DNA]</scope>
    <source>
        <strain evidence="5 6">NCTC10283</strain>
    </source>
</reference>
<feature type="chain" id="PRO_5017061180" evidence="3">
    <location>
        <begin position="39"/>
        <end position="798"/>
    </location>
</feature>
<dbReference type="SUPFAM" id="SSF53955">
    <property type="entry name" value="Lysozyme-like"/>
    <property type="match status" value="1"/>
</dbReference>
<feature type="domain" description="LysM" evidence="4">
    <location>
        <begin position="687"/>
        <end position="730"/>
    </location>
</feature>
<dbReference type="AlphaFoldDB" id="A0A376BVU9"/>
<dbReference type="EMBL" id="UFSO01000003">
    <property type="protein sequence ID" value="SSY80938.1"/>
    <property type="molecule type" value="Genomic_DNA"/>
</dbReference>
<dbReference type="Gene3D" id="3.10.350.10">
    <property type="entry name" value="LysM domain"/>
    <property type="match status" value="1"/>
</dbReference>
<dbReference type="InterPro" id="IPR023346">
    <property type="entry name" value="Lysozyme-like_dom_sf"/>
</dbReference>
<dbReference type="PANTHER" id="PTHR33734:SF22">
    <property type="entry name" value="MEMBRANE-BOUND LYTIC MUREIN TRANSGLYCOSYLASE D"/>
    <property type="match status" value="1"/>
</dbReference>
<evidence type="ECO:0000256" key="3">
    <source>
        <dbReference type="SAM" id="SignalP"/>
    </source>
</evidence>
<keyword evidence="1" id="KW-0175">Coiled coil</keyword>
<dbReference type="GO" id="GO:0008932">
    <property type="term" value="F:lytic endotransglycosylase activity"/>
    <property type="evidence" value="ECO:0007669"/>
    <property type="project" value="TreeGrafter"/>
</dbReference>
<keyword evidence="6" id="KW-1185">Reference proteome</keyword>
<dbReference type="Pfam" id="PF01464">
    <property type="entry name" value="SLT"/>
    <property type="match status" value="1"/>
</dbReference>
<dbReference type="SMART" id="SM00257">
    <property type="entry name" value="LysM"/>
    <property type="match status" value="2"/>
</dbReference>
<dbReference type="InterPro" id="IPR008258">
    <property type="entry name" value="Transglycosylase_SLT_dom_1"/>
</dbReference>
<dbReference type="InterPro" id="IPR018392">
    <property type="entry name" value="LysM"/>
</dbReference>
<dbReference type="CDD" id="cd16894">
    <property type="entry name" value="MltD-like"/>
    <property type="match status" value="1"/>
</dbReference>
<dbReference type="STRING" id="1120980.GCA_000745955_01850"/>
<evidence type="ECO:0000256" key="1">
    <source>
        <dbReference type="SAM" id="Coils"/>
    </source>
</evidence>
<dbReference type="Gene3D" id="1.10.530.10">
    <property type="match status" value="1"/>
</dbReference>
<feature type="coiled-coil region" evidence="1">
    <location>
        <begin position="585"/>
        <end position="666"/>
    </location>
</feature>
<name>A0A376BVU9_9NEIS</name>
<evidence type="ECO:0000256" key="2">
    <source>
        <dbReference type="SAM" id="MobiDB-lite"/>
    </source>
</evidence>